<evidence type="ECO:0000313" key="3">
    <source>
        <dbReference type="Proteomes" id="UP001186944"/>
    </source>
</evidence>
<gene>
    <name evidence="2" type="ORF">FSP39_012219</name>
</gene>
<accession>A0AA89C389</accession>
<protein>
    <recommendedName>
        <fullName evidence="1">3'-5' exonuclease domain-containing protein</fullName>
    </recommendedName>
</protein>
<dbReference type="GO" id="GO:0003676">
    <property type="term" value="F:nucleic acid binding"/>
    <property type="evidence" value="ECO:0007669"/>
    <property type="project" value="InterPro"/>
</dbReference>
<dbReference type="Pfam" id="PF01612">
    <property type="entry name" value="DNA_pol_A_exo1"/>
    <property type="match status" value="1"/>
</dbReference>
<name>A0AA89C389_PINIB</name>
<dbReference type="PANTHER" id="PTHR46814">
    <property type="entry name" value="EGALITARIAN, ISOFORM B"/>
    <property type="match status" value="1"/>
</dbReference>
<evidence type="ECO:0000313" key="2">
    <source>
        <dbReference type="EMBL" id="KAK3097696.1"/>
    </source>
</evidence>
<comment type="caution">
    <text evidence="2">The sequence shown here is derived from an EMBL/GenBank/DDBJ whole genome shotgun (WGS) entry which is preliminary data.</text>
</comment>
<reference evidence="2" key="1">
    <citation type="submission" date="2019-08" db="EMBL/GenBank/DDBJ databases">
        <title>The improved chromosome-level genome for the pearl oyster Pinctada fucata martensii using PacBio sequencing and Hi-C.</title>
        <authorList>
            <person name="Zheng Z."/>
        </authorList>
    </citation>
    <scope>NUCLEOTIDE SEQUENCE</scope>
    <source>
        <strain evidence="2">ZZ-2019</strain>
        <tissue evidence="2">Adductor muscle</tissue>
    </source>
</reference>
<dbReference type="GO" id="GO:0008408">
    <property type="term" value="F:3'-5' exonuclease activity"/>
    <property type="evidence" value="ECO:0007669"/>
    <property type="project" value="InterPro"/>
</dbReference>
<proteinExistence type="predicted"/>
<sequence>MVKIHLVTSLPAAEAAVKKLLCVPEAAIAVRCQGVKIDAKKGTLTSVTCCTADGEVYVFDVKKCEDVLLLGGLIRVFQSTELVKVVHDCSTDNLLLKKYGVKVRNYFDTAVAYSVILEQRGLPPRKISLQNICDKFGIERFRPERSEQIKLREDVNYFGLRPMSRLMLNICASYVLPLIPSLYHVLAQQLETTSWEWFDYMSEENRLSKVQPERISSEREKRKTERYLKNLHLYPITRMSKEEKHLLQDSVPDSQEFVF</sequence>
<dbReference type="GO" id="GO:0006139">
    <property type="term" value="P:nucleobase-containing compound metabolic process"/>
    <property type="evidence" value="ECO:0007669"/>
    <property type="project" value="InterPro"/>
</dbReference>
<dbReference type="SMART" id="SM00474">
    <property type="entry name" value="35EXOc"/>
    <property type="match status" value="1"/>
</dbReference>
<dbReference type="EMBL" id="VSWD01000007">
    <property type="protein sequence ID" value="KAK3097696.1"/>
    <property type="molecule type" value="Genomic_DNA"/>
</dbReference>
<dbReference type="AlphaFoldDB" id="A0AA89C389"/>
<dbReference type="PANTHER" id="PTHR46814:SF1">
    <property type="entry name" value="EGALITARIAN, ISOFORM B"/>
    <property type="match status" value="1"/>
</dbReference>
<dbReference type="InterPro" id="IPR036397">
    <property type="entry name" value="RNaseH_sf"/>
</dbReference>
<dbReference type="SUPFAM" id="SSF53098">
    <property type="entry name" value="Ribonuclease H-like"/>
    <property type="match status" value="1"/>
</dbReference>
<dbReference type="InterPro" id="IPR012337">
    <property type="entry name" value="RNaseH-like_sf"/>
</dbReference>
<feature type="domain" description="3'-5' exonuclease" evidence="1">
    <location>
        <begin position="4"/>
        <end position="191"/>
    </location>
</feature>
<dbReference type="Gene3D" id="3.30.420.10">
    <property type="entry name" value="Ribonuclease H-like superfamily/Ribonuclease H"/>
    <property type="match status" value="1"/>
</dbReference>
<keyword evidence="3" id="KW-1185">Reference proteome</keyword>
<evidence type="ECO:0000259" key="1">
    <source>
        <dbReference type="SMART" id="SM00474"/>
    </source>
</evidence>
<dbReference type="InterPro" id="IPR002562">
    <property type="entry name" value="3'-5'_exonuclease_dom"/>
</dbReference>
<organism evidence="2 3">
    <name type="scientific">Pinctada imbricata</name>
    <name type="common">Atlantic pearl-oyster</name>
    <name type="synonym">Pinctada martensii</name>
    <dbReference type="NCBI Taxonomy" id="66713"/>
    <lineage>
        <taxon>Eukaryota</taxon>
        <taxon>Metazoa</taxon>
        <taxon>Spiralia</taxon>
        <taxon>Lophotrochozoa</taxon>
        <taxon>Mollusca</taxon>
        <taxon>Bivalvia</taxon>
        <taxon>Autobranchia</taxon>
        <taxon>Pteriomorphia</taxon>
        <taxon>Pterioida</taxon>
        <taxon>Pterioidea</taxon>
        <taxon>Pteriidae</taxon>
        <taxon>Pinctada</taxon>
    </lineage>
</organism>
<dbReference type="Proteomes" id="UP001186944">
    <property type="component" value="Unassembled WGS sequence"/>
</dbReference>